<dbReference type="Proteomes" id="UP001629113">
    <property type="component" value="Unassembled WGS sequence"/>
</dbReference>
<dbReference type="EMBL" id="JBFCZG010000003">
    <property type="protein sequence ID" value="KAL3424148.1"/>
    <property type="molecule type" value="Genomic_DNA"/>
</dbReference>
<keyword evidence="2" id="KW-1185">Reference proteome</keyword>
<accession>A0ABR4PLM9</accession>
<gene>
    <name evidence="1" type="ORF">PVAG01_03429</name>
</gene>
<proteinExistence type="predicted"/>
<evidence type="ECO:0000313" key="2">
    <source>
        <dbReference type="Proteomes" id="UP001629113"/>
    </source>
</evidence>
<sequence length="144" mass="16038">MPICALLFSGLHEGKLEAAQKELSPAGSDICSECRLEAICTTAPSEERRPQRRIAKMAVRHVICIPSSSHIGVVEVERHLLQLALFPSVFLVAKDNAPANKSYGGDCMLEAQTGVNLHKLHMVKQRLHIMLRSQDKRASYQMNY</sequence>
<organism evidence="1 2">
    <name type="scientific">Phlyctema vagabunda</name>
    <dbReference type="NCBI Taxonomy" id="108571"/>
    <lineage>
        <taxon>Eukaryota</taxon>
        <taxon>Fungi</taxon>
        <taxon>Dikarya</taxon>
        <taxon>Ascomycota</taxon>
        <taxon>Pezizomycotina</taxon>
        <taxon>Leotiomycetes</taxon>
        <taxon>Helotiales</taxon>
        <taxon>Dermateaceae</taxon>
        <taxon>Phlyctema</taxon>
    </lineage>
</organism>
<evidence type="ECO:0000313" key="1">
    <source>
        <dbReference type="EMBL" id="KAL3424148.1"/>
    </source>
</evidence>
<name>A0ABR4PLM9_9HELO</name>
<reference evidence="1 2" key="1">
    <citation type="submission" date="2024-06" db="EMBL/GenBank/DDBJ databases">
        <title>Complete genome of Phlyctema vagabunda strain 19-DSS-EL-015.</title>
        <authorList>
            <person name="Fiorenzani C."/>
        </authorList>
    </citation>
    <scope>NUCLEOTIDE SEQUENCE [LARGE SCALE GENOMIC DNA]</scope>
    <source>
        <strain evidence="1 2">19-DSS-EL-015</strain>
    </source>
</reference>
<comment type="caution">
    <text evidence="1">The sequence shown here is derived from an EMBL/GenBank/DDBJ whole genome shotgun (WGS) entry which is preliminary data.</text>
</comment>
<protein>
    <submittedName>
        <fullName evidence="1">Uncharacterized protein</fullName>
    </submittedName>
</protein>